<dbReference type="SMART" id="SM00945">
    <property type="entry name" value="ProQ"/>
    <property type="match status" value="1"/>
</dbReference>
<evidence type="ECO:0000256" key="3">
    <source>
        <dbReference type="ARBA" id="ARBA00023186"/>
    </source>
</evidence>
<feature type="compositionally biased region" description="Low complexity" evidence="4">
    <location>
        <begin position="22"/>
        <end position="36"/>
    </location>
</feature>
<dbReference type="InterPro" id="IPR016103">
    <property type="entry name" value="ProQ/FinO"/>
</dbReference>
<name>A0A5C6TNJ7_9BURK</name>
<protein>
    <submittedName>
        <fullName evidence="6">Prop effector ProQ</fullName>
    </submittedName>
</protein>
<dbReference type="GO" id="GO:0034057">
    <property type="term" value="F:RNA strand-exchange activity"/>
    <property type="evidence" value="ECO:0007669"/>
    <property type="project" value="InterPro"/>
</dbReference>
<keyword evidence="2" id="KW-0694">RNA-binding</keyword>
<dbReference type="GO" id="GO:0033592">
    <property type="term" value="F:RNA strand annealing activity"/>
    <property type="evidence" value="ECO:0007669"/>
    <property type="project" value="InterPro"/>
</dbReference>
<feature type="region of interest" description="Disordered" evidence="4">
    <location>
        <begin position="1"/>
        <end position="45"/>
    </location>
</feature>
<keyword evidence="1" id="KW-0963">Cytoplasm</keyword>
<feature type="domain" description="ProQ/FinO" evidence="5">
    <location>
        <begin position="43"/>
        <end position="152"/>
    </location>
</feature>
<dbReference type="GO" id="GO:0010608">
    <property type="term" value="P:post-transcriptional regulation of gene expression"/>
    <property type="evidence" value="ECO:0007669"/>
    <property type="project" value="InterPro"/>
</dbReference>
<gene>
    <name evidence="6" type="ORF">FSC37_22970</name>
</gene>
<dbReference type="AlphaFoldDB" id="A0A5C6TNJ7"/>
<evidence type="ECO:0000313" key="6">
    <source>
        <dbReference type="EMBL" id="TXC62054.1"/>
    </source>
</evidence>
<evidence type="ECO:0000256" key="2">
    <source>
        <dbReference type="ARBA" id="ARBA00022884"/>
    </source>
</evidence>
<dbReference type="EMBL" id="VOPW01000003">
    <property type="protein sequence ID" value="TXC62054.1"/>
    <property type="molecule type" value="Genomic_DNA"/>
</dbReference>
<evidence type="ECO:0000259" key="5">
    <source>
        <dbReference type="SMART" id="SM00945"/>
    </source>
</evidence>
<dbReference type="PANTHER" id="PTHR38106">
    <property type="entry name" value="RNA CHAPERONE PROQ"/>
    <property type="match status" value="1"/>
</dbReference>
<comment type="caution">
    <text evidence="6">The sequence shown here is derived from an EMBL/GenBank/DDBJ whole genome shotgun (WGS) entry which is preliminary data.</text>
</comment>
<dbReference type="Pfam" id="PF04352">
    <property type="entry name" value="ProQ"/>
    <property type="match status" value="1"/>
</dbReference>
<dbReference type="InterPro" id="IPR023529">
    <property type="entry name" value="ProQ"/>
</dbReference>
<dbReference type="Gene3D" id="1.10.1710.10">
    <property type="entry name" value="ProQ/FinO domain"/>
    <property type="match status" value="1"/>
</dbReference>
<dbReference type="SUPFAM" id="SSF48657">
    <property type="entry name" value="FinO-like"/>
    <property type="match status" value="1"/>
</dbReference>
<sequence>MADIPKTPETAPIPTPDATTGTPTEAVAAPLAAEGAPAPPPGPSVADTARLLAERFPALFGAGVIKPIKLRIQADIHERAPGVFSKKALSLFLQRHTTATAYLRALVAEGATRTDLDGQPAGEIAAEHRDAAGAELERRRAIVEAKKQAAREAARAARQGGRQDAGPEQPAASSSRPDRAPRPPRPDPGPRRARPPQAGAPRGPGRRGNSHAEAPRRRHEPLPARKPNQAPEMDSSSASTLPLTPEQAAEAEARRQRALLLRSFEQSPLSKANFGALKGLSEEALDALLTRARQERGSR</sequence>
<reference evidence="6 7" key="1">
    <citation type="submission" date="2019-08" db="EMBL/GenBank/DDBJ databases">
        <authorList>
            <person name="Khan S.A."/>
            <person name="Jeon C.O."/>
            <person name="Jeong S.E."/>
        </authorList>
    </citation>
    <scope>NUCLEOTIDE SEQUENCE [LARGE SCALE GENOMIC DNA]</scope>
    <source>
        <strain evidence="7">IMCC1728</strain>
    </source>
</reference>
<dbReference type="PANTHER" id="PTHR38106:SF1">
    <property type="entry name" value="RNA CHAPERONE PROQ"/>
    <property type="match status" value="1"/>
</dbReference>
<accession>A0A5C6TNJ7</accession>
<dbReference type="GO" id="GO:0005829">
    <property type="term" value="C:cytosol"/>
    <property type="evidence" value="ECO:0007669"/>
    <property type="project" value="TreeGrafter"/>
</dbReference>
<dbReference type="InterPro" id="IPR036442">
    <property type="entry name" value="ProQ/FinO_sf"/>
</dbReference>
<evidence type="ECO:0000256" key="1">
    <source>
        <dbReference type="ARBA" id="ARBA00022490"/>
    </source>
</evidence>
<dbReference type="Proteomes" id="UP000321832">
    <property type="component" value="Unassembled WGS sequence"/>
</dbReference>
<feature type="region of interest" description="Disordered" evidence="4">
    <location>
        <begin position="147"/>
        <end position="255"/>
    </location>
</feature>
<keyword evidence="3" id="KW-0143">Chaperone</keyword>
<organism evidence="6 7">
    <name type="scientific">Piscinibacter aquaticus</name>
    <dbReference type="NCBI Taxonomy" id="392597"/>
    <lineage>
        <taxon>Bacteria</taxon>
        <taxon>Pseudomonadati</taxon>
        <taxon>Pseudomonadota</taxon>
        <taxon>Betaproteobacteria</taxon>
        <taxon>Burkholderiales</taxon>
        <taxon>Sphaerotilaceae</taxon>
        <taxon>Piscinibacter</taxon>
    </lineage>
</organism>
<feature type="compositionally biased region" description="Basic and acidic residues" evidence="4">
    <location>
        <begin position="176"/>
        <end position="190"/>
    </location>
</feature>
<proteinExistence type="predicted"/>
<evidence type="ECO:0000256" key="4">
    <source>
        <dbReference type="SAM" id="MobiDB-lite"/>
    </source>
</evidence>
<keyword evidence="7" id="KW-1185">Reference proteome</keyword>
<evidence type="ECO:0000313" key="7">
    <source>
        <dbReference type="Proteomes" id="UP000321832"/>
    </source>
</evidence>